<reference evidence="2" key="2">
    <citation type="submission" date="2020-09" db="EMBL/GenBank/DDBJ databases">
        <title>Reference genome assembly for Australian Ascochyta lentis isolate Al4.</title>
        <authorList>
            <person name="Lee R.C."/>
            <person name="Farfan-Caceres L.M."/>
            <person name="Debler J.W."/>
            <person name="Williams A.H."/>
            <person name="Henares B.M."/>
        </authorList>
    </citation>
    <scope>NUCLEOTIDE SEQUENCE</scope>
    <source>
        <strain evidence="2">Al4</strain>
    </source>
</reference>
<evidence type="ECO:0000313" key="2">
    <source>
        <dbReference type="EMBL" id="KAF9692991.1"/>
    </source>
</evidence>
<dbReference type="Proteomes" id="UP000651452">
    <property type="component" value="Unassembled WGS sequence"/>
</dbReference>
<keyword evidence="3" id="KW-1185">Reference proteome</keyword>
<accession>A0A8H7MC38</accession>
<dbReference type="EMBL" id="RZGK01000017">
    <property type="protein sequence ID" value="KAF9692991.1"/>
    <property type="molecule type" value="Genomic_DNA"/>
</dbReference>
<dbReference type="SUPFAM" id="SSF50985">
    <property type="entry name" value="RCC1/BLIP-II"/>
    <property type="match status" value="1"/>
</dbReference>
<protein>
    <submittedName>
        <fullName evidence="2">Uncharacterized protein</fullName>
    </submittedName>
</protein>
<keyword evidence="1" id="KW-0732">Signal</keyword>
<dbReference type="AlphaFoldDB" id="A0A8H7MC38"/>
<name>A0A8H7MC38_9PLEO</name>
<organism evidence="2 3">
    <name type="scientific">Ascochyta lentis</name>
    <dbReference type="NCBI Taxonomy" id="205686"/>
    <lineage>
        <taxon>Eukaryota</taxon>
        <taxon>Fungi</taxon>
        <taxon>Dikarya</taxon>
        <taxon>Ascomycota</taxon>
        <taxon>Pezizomycotina</taxon>
        <taxon>Dothideomycetes</taxon>
        <taxon>Pleosporomycetidae</taxon>
        <taxon>Pleosporales</taxon>
        <taxon>Pleosporineae</taxon>
        <taxon>Didymellaceae</taxon>
        <taxon>Ascochyta</taxon>
    </lineage>
</organism>
<feature type="signal peptide" evidence="1">
    <location>
        <begin position="1"/>
        <end position="20"/>
    </location>
</feature>
<proteinExistence type="predicted"/>
<dbReference type="OrthoDB" id="3776750at2759"/>
<comment type="caution">
    <text evidence="2">The sequence shown here is derived from an EMBL/GenBank/DDBJ whole genome shotgun (WGS) entry which is preliminary data.</text>
</comment>
<evidence type="ECO:0000313" key="3">
    <source>
        <dbReference type="Proteomes" id="UP000651452"/>
    </source>
</evidence>
<feature type="chain" id="PRO_5034915116" evidence="1">
    <location>
        <begin position="21"/>
        <end position="132"/>
    </location>
</feature>
<evidence type="ECO:0000256" key="1">
    <source>
        <dbReference type="SAM" id="SignalP"/>
    </source>
</evidence>
<dbReference type="InterPro" id="IPR009091">
    <property type="entry name" value="RCC1/BLIP-II"/>
</dbReference>
<reference evidence="2" key="1">
    <citation type="submission" date="2018-12" db="EMBL/GenBank/DDBJ databases">
        <authorList>
            <person name="Syme R.A."/>
            <person name="Farfan-Caceres L."/>
            <person name="Lichtenzveig J."/>
        </authorList>
    </citation>
    <scope>NUCLEOTIDE SEQUENCE</scope>
    <source>
        <strain evidence="2">Al4</strain>
    </source>
</reference>
<sequence length="132" mass="14063">MRFPVLLTTLALSMVSSSFAAPTTDANPTPHNPPTDSVDTASAITCPNSGSSCGVVNFTSGQYVSFGQGVCMQLGANVQSIYVTRCYCTMWNTCTGNSKKDVYVGGMMMCEKPRSLDEFGQEVRYISCGGLN</sequence>
<gene>
    <name evidence="2" type="ORF">EKO04_009063</name>
</gene>